<gene>
    <name evidence="3" type="ORF">C9994_12540</name>
    <name evidence="2" type="ORF">GCM10011506_40990</name>
</gene>
<sequence>MFNKKQDKIMAQDITSSSNTVGKGTTINGDIETFGNIRIDGKVMGNIKTKSKLVLGSTSHIEGNVLSQNAEIEGEVKGIVEITELLVLKPSAVVHGDIITNKMIVESGATFNGSCKMGVSTKTIKIGEEAVKDSNGQATPKIKEAKAV</sequence>
<dbReference type="InterPro" id="IPR007607">
    <property type="entry name" value="BacA/B"/>
</dbReference>
<dbReference type="PANTHER" id="PTHR35024">
    <property type="entry name" value="HYPOTHETICAL CYTOSOLIC PROTEIN"/>
    <property type="match status" value="1"/>
</dbReference>
<reference evidence="3 4" key="2">
    <citation type="submission" date="2018-03" db="EMBL/GenBank/DDBJ databases">
        <title>Cross-interface Injection: A General Nanoliter Liquid Handling Method Applied to Single Cells Genome Amplification Automated Nanoliter Liquid Handling Applied to Single Cell Multiple Displacement Amplification.</title>
        <authorList>
            <person name="Yun J."/>
            <person name="Xu P."/>
            <person name="Xu J."/>
            <person name="Dai X."/>
            <person name="Wang Y."/>
            <person name="Zheng X."/>
            <person name="Cao C."/>
            <person name="Yi Q."/>
            <person name="Zhu Y."/>
            <person name="Wang L."/>
            <person name="Dong Z."/>
            <person name="Huang Y."/>
            <person name="Huang L."/>
            <person name="Du W."/>
        </authorList>
    </citation>
    <scope>NUCLEOTIDE SEQUENCE [LARGE SCALE GENOMIC DNA]</scope>
    <source>
        <strain evidence="3 4">Z-D1-2</strain>
    </source>
</reference>
<evidence type="ECO:0000313" key="4">
    <source>
        <dbReference type="Proteomes" id="UP000240608"/>
    </source>
</evidence>
<dbReference type="EMBL" id="BMEC01000015">
    <property type="protein sequence ID" value="GGC51051.1"/>
    <property type="molecule type" value="Genomic_DNA"/>
</dbReference>
<dbReference type="Proteomes" id="UP000636010">
    <property type="component" value="Unassembled WGS sequence"/>
</dbReference>
<organism evidence="3 4">
    <name type="scientific">Marivirga lumbricoides</name>
    <dbReference type="NCBI Taxonomy" id="1046115"/>
    <lineage>
        <taxon>Bacteria</taxon>
        <taxon>Pseudomonadati</taxon>
        <taxon>Bacteroidota</taxon>
        <taxon>Cytophagia</taxon>
        <taxon>Cytophagales</taxon>
        <taxon>Marivirgaceae</taxon>
        <taxon>Marivirga</taxon>
    </lineage>
</organism>
<protein>
    <submittedName>
        <fullName evidence="3">Cell shape determination protein CcmA</fullName>
    </submittedName>
</protein>
<keyword evidence="5" id="KW-1185">Reference proteome</keyword>
<evidence type="ECO:0000313" key="5">
    <source>
        <dbReference type="Proteomes" id="UP000636010"/>
    </source>
</evidence>
<evidence type="ECO:0000313" key="2">
    <source>
        <dbReference type="EMBL" id="GGC51051.1"/>
    </source>
</evidence>
<dbReference type="Proteomes" id="UP000240608">
    <property type="component" value="Unassembled WGS sequence"/>
</dbReference>
<evidence type="ECO:0000313" key="3">
    <source>
        <dbReference type="EMBL" id="PTB93985.1"/>
    </source>
</evidence>
<comment type="caution">
    <text evidence="3">The sequence shown here is derived from an EMBL/GenBank/DDBJ whole genome shotgun (WGS) entry which is preliminary data.</text>
</comment>
<comment type="similarity">
    <text evidence="1">Belongs to the bactofilin family.</text>
</comment>
<dbReference type="EMBL" id="PYVU01000145">
    <property type="protein sequence ID" value="PTB93985.1"/>
    <property type="molecule type" value="Genomic_DNA"/>
</dbReference>
<reference evidence="2" key="4">
    <citation type="submission" date="2024-05" db="EMBL/GenBank/DDBJ databases">
        <authorList>
            <person name="Sun Q."/>
            <person name="Zhou Y."/>
        </authorList>
    </citation>
    <scope>NUCLEOTIDE SEQUENCE</scope>
    <source>
        <strain evidence="2">CGMCC 1.10832</strain>
    </source>
</reference>
<dbReference type="Pfam" id="PF04519">
    <property type="entry name" value="Bactofilin"/>
    <property type="match status" value="1"/>
</dbReference>
<dbReference type="RefSeq" id="WP_188467199.1">
    <property type="nucleotide sequence ID" value="NZ_BAABHU010000015.1"/>
</dbReference>
<dbReference type="PANTHER" id="PTHR35024:SF4">
    <property type="entry name" value="POLYMER-FORMING CYTOSKELETAL PROTEIN"/>
    <property type="match status" value="1"/>
</dbReference>
<proteinExistence type="inferred from homology"/>
<accession>A0A2T4DJJ9</accession>
<reference evidence="2" key="1">
    <citation type="journal article" date="2014" name="Int. J. Syst. Evol. Microbiol.">
        <title>Complete genome of a new Firmicutes species belonging to the dominant human colonic microbiota ('Ruminococcus bicirculans') reveals two chromosomes and a selective capacity to utilize plant glucans.</title>
        <authorList>
            <consortium name="NISC Comparative Sequencing Program"/>
            <person name="Wegmann U."/>
            <person name="Louis P."/>
            <person name="Goesmann A."/>
            <person name="Henrissat B."/>
            <person name="Duncan S.H."/>
            <person name="Flint H.J."/>
        </authorList>
    </citation>
    <scope>NUCLEOTIDE SEQUENCE</scope>
    <source>
        <strain evidence="2">CGMCC 1.10832</strain>
    </source>
</reference>
<evidence type="ECO:0000256" key="1">
    <source>
        <dbReference type="ARBA" id="ARBA00044755"/>
    </source>
</evidence>
<dbReference type="AlphaFoldDB" id="A0A2T4DJJ9"/>
<reference evidence="5" key="3">
    <citation type="journal article" date="2019" name="Int. J. Syst. Evol. Microbiol.">
        <title>The Global Catalogue of Microorganisms (GCM) 10K type strain sequencing project: providing services to taxonomists for standard genome sequencing and annotation.</title>
        <authorList>
            <consortium name="The Broad Institute Genomics Platform"/>
            <consortium name="The Broad Institute Genome Sequencing Center for Infectious Disease"/>
            <person name="Wu L."/>
            <person name="Ma J."/>
        </authorList>
    </citation>
    <scope>NUCLEOTIDE SEQUENCE [LARGE SCALE GENOMIC DNA]</scope>
    <source>
        <strain evidence="5">CGMCC 1.10832</strain>
    </source>
</reference>
<name>A0A2T4DJJ9_9BACT</name>